<dbReference type="InterPro" id="IPR003439">
    <property type="entry name" value="ABC_transporter-like_ATP-bd"/>
</dbReference>
<feature type="transmembrane region" description="Helical" evidence="9">
    <location>
        <begin position="57"/>
        <end position="77"/>
    </location>
</feature>
<feature type="domain" description="ABC transporter" evidence="10">
    <location>
        <begin position="333"/>
        <end position="568"/>
    </location>
</feature>
<dbReference type="InterPro" id="IPR027417">
    <property type="entry name" value="P-loop_NTPase"/>
</dbReference>
<proteinExistence type="predicted"/>
<dbReference type="GO" id="GO:0016887">
    <property type="term" value="F:ATP hydrolysis activity"/>
    <property type="evidence" value="ECO:0007669"/>
    <property type="project" value="InterPro"/>
</dbReference>
<dbReference type="InterPro" id="IPR017871">
    <property type="entry name" value="ABC_transporter-like_CS"/>
</dbReference>
<evidence type="ECO:0000256" key="5">
    <source>
        <dbReference type="ARBA" id="ARBA00022741"/>
    </source>
</evidence>
<dbReference type="InterPro" id="IPR036640">
    <property type="entry name" value="ABC1_TM_sf"/>
</dbReference>
<gene>
    <name evidence="12" type="ORF">HMPREF0202_01108</name>
</gene>
<keyword evidence="3" id="KW-1003">Cell membrane</keyword>
<dbReference type="CDD" id="cd18548">
    <property type="entry name" value="ABC_6TM_Tm287_like"/>
    <property type="match status" value="1"/>
</dbReference>
<dbReference type="PROSITE" id="PS50929">
    <property type="entry name" value="ABC_TM1F"/>
    <property type="match status" value="1"/>
</dbReference>
<dbReference type="SUPFAM" id="SSF90123">
    <property type="entry name" value="ABC transporter transmembrane region"/>
    <property type="match status" value="1"/>
</dbReference>
<dbReference type="Gene3D" id="3.40.50.300">
    <property type="entry name" value="P-loop containing nucleotide triphosphate hydrolases"/>
    <property type="match status" value="1"/>
</dbReference>
<dbReference type="InterPro" id="IPR039421">
    <property type="entry name" value="Type_1_exporter"/>
</dbReference>
<dbReference type="GO" id="GO:0005524">
    <property type="term" value="F:ATP binding"/>
    <property type="evidence" value="ECO:0007669"/>
    <property type="project" value="UniProtKB-KW"/>
</dbReference>
<dbReference type="GO" id="GO:0005886">
    <property type="term" value="C:plasma membrane"/>
    <property type="evidence" value="ECO:0007669"/>
    <property type="project" value="UniProtKB-SubCell"/>
</dbReference>
<dbReference type="EMBL" id="AXZF01000039">
    <property type="protein sequence ID" value="ERT69003.1"/>
    <property type="molecule type" value="Genomic_DNA"/>
</dbReference>
<dbReference type="RefSeq" id="WP_023050648.1">
    <property type="nucleotide sequence ID" value="NZ_CP173065.2"/>
</dbReference>
<reference evidence="12 13" key="1">
    <citation type="submission" date="2013-08" db="EMBL/GenBank/DDBJ databases">
        <authorList>
            <person name="Weinstock G."/>
            <person name="Sodergren E."/>
            <person name="Wylie T."/>
            <person name="Fulton L."/>
            <person name="Fulton R."/>
            <person name="Fronick C."/>
            <person name="O'Laughlin M."/>
            <person name="Godfrey J."/>
            <person name="Miner T."/>
            <person name="Herter B."/>
            <person name="Appelbaum E."/>
            <person name="Cordes M."/>
            <person name="Lek S."/>
            <person name="Wollam A."/>
            <person name="Pepin K.H."/>
            <person name="Palsikar V.B."/>
            <person name="Mitreva M."/>
            <person name="Wilson R.K."/>
        </authorList>
    </citation>
    <scope>NUCLEOTIDE SEQUENCE [LARGE SCALE GENOMIC DNA]</scope>
    <source>
        <strain evidence="12 13">ATCC BAA-474</strain>
    </source>
</reference>
<comment type="caution">
    <text evidence="12">The sequence shown here is derived from an EMBL/GenBank/DDBJ whole genome shotgun (WGS) entry which is preliminary data.</text>
</comment>
<evidence type="ECO:0000256" key="1">
    <source>
        <dbReference type="ARBA" id="ARBA00004651"/>
    </source>
</evidence>
<dbReference type="PANTHER" id="PTHR43394:SF1">
    <property type="entry name" value="ATP-BINDING CASSETTE SUB-FAMILY B MEMBER 10, MITOCHONDRIAL"/>
    <property type="match status" value="1"/>
</dbReference>
<dbReference type="eggNOG" id="COG1132">
    <property type="taxonomic scope" value="Bacteria"/>
</dbReference>
<dbReference type="Pfam" id="PF00005">
    <property type="entry name" value="ABC_tran"/>
    <property type="match status" value="1"/>
</dbReference>
<dbReference type="SMART" id="SM00382">
    <property type="entry name" value="AAA"/>
    <property type="match status" value="1"/>
</dbReference>
<evidence type="ECO:0000256" key="3">
    <source>
        <dbReference type="ARBA" id="ARBA00022475"/>
    </source>
</evidence>
<keyword evidence="5" id="KW-0547">Nucleotide-binding</keyword>
<feature type="transmembrane region" description="Helical" evidence="9">
    <location>
        <begin position="158"/>
        <end position="175"/>
    </location>
</feature>
<keyword evidence="2" id="KW-0813">Transport</keyword>
<keyword evidence="4 9" id="KW-0812">Transmembrane</keyword>
<keyword evidence="7 9" id="KW-1133">Transmembrane helix</keyword>
<dbReference type="SUPFAM" id="SSF52540">
    <property type="entry name" value="P-loop containing nucleoside triphosphate hydrolases"/>
    <property type="match status" value="1"/>
</dbReference>
<keyword evidence="13" id="KW-1185">Reference proteome</keyword>
<dbReference type="PROSITE" id="PS50893">
    <property type="entry name" value="ABC_TRANSPORTER_2"/>
    <property type="match status" value="1"/>
</dbReference>
<feature type="transmembrane region" description="Helical" evidence="9">
    <location>
        <begin position="243"/>
        <end position="259"/>
    </location>
</feature>
<protein>
    <recommendedName>
        <fullName evidence="14">ABC transporter, ATP-binding protein</fullName>
    </recommendedName>
</protein>
<keyword evidence="6" id="KW-0067">ATP-binding</keyword>
<dbReference type="Proteomes" id="UP000017081">
    <property type="component" value="Unassembled WGS sequence"/>
</dbReference>
<evidence type="ECO:0000256" key="6">
    <source>
        <dbReference type="ARBA" id="ARBA00022840"/>
    </source>
</evidence>
<dbReference type="PROSITE" id="PS00211">
    <property type="entry name" value="ABC_TRANSPORTER_1"/>
    <property type="match status" value="1"/>
</dbReference>
<feature type="transmembrane region" description="Helical" evidence="9">
    <location>
        <begin position="134"/>
        <end position="152"/>
    </location>
</feature>
<dbReference type="AlphaFoldDB" id="U7VDV9"/>
<dbReference type="Pfam" id="PF00664">
    <property type="entry name" value="ABC_membrane"/>
    <property type="match status" value="1"/>
</dbReference>
<dbReference type="GO" id="GO:0015421">
    <property type="term" value="F:ABC-type oligopeptide transporter activity"/>
    <property type="evidence" value="ECO:0007669"/>
    <property type="project" value="TreeGrafter"/>
</dbReference>
<dbReference type="InterPro" id="IPR003593">
    <property type="entry name" value="AAA+_ATPase"/>
</dbReference>
<sequence length="583" mass="65826">MKNQIFETLKPYLGKVISALTLKSTESVIDLTLPLIMADIIDKGVMKQDINYVISRGLFMIVVATLGYISAIICNYYSIQASQGFGKDLREKIFIKIQGFNFNQLNRFTQASLITRVTQDVTQIVMTSYMCMRMVVKGLVTGIGAVIMSFIINPSLSTILLIIVPTTVYLTYFYMKKSIPLYTELQIRLDKLTQIIRENLVGIRVIKALVREGVEKKKFEDRNTSFAEKNIESQNLIDSRSPFIALLLNLGVCAILWFGGQKISLGSIKVGEVVAFVNYMSMILFSLNALSFLFSLLSKTVVSSERINEVLEESTEISEENEVSKDINSNFTIEFKDVYFSYEKTSPWVLENLNFKIKKGEIVSIIGGVGSGKSTLINLIPRFYDVSKGSVLVDGIDVKKYNLKILREKIGLVMQKTFLFSQSIEDNVRWGKPIASQNEIETIVEKSQGSEFINNLPEKYKTKVAKGGMNFSGGQKQRISIARTLIKECEILIFDDSFSALDFITEAKLKKEILSLKRDKTIIIISQRISSIKNSDKIIVLDNGKICGIGTHKELLKYCEIYKEICQSQEICSKEGESYENKK</sequence>
<dbReference type="PANTHER" id="PTHR43394">
    <property type="entry name" value="ATP-DEPENDENT PERMEASE MDL1, MITOCHONDRIAL"/>
    <property type="match status" value="1"/>
</dbReference>
<dbReference type="STRING" id="1319815.HMPREF0202_01108"/>
<evidence type="ECO:0000259" key="10">
    <source>
        <dbReference type="PROSITE" id="PS50893"/>
    </source>
</evidence>
<dbReference type="Gene3D" id="1.20.1560.10">
    <property type="entry name" value="ABC transporter type 1, transmembrane domain"/>
    <property type="match status" value="1"/>
</dbReference>
<dbReference type="InterPro" id="IPR011527">
    <property type="entry name" value="ABC1_TM_dom"/>
</dbReference>
<dbReference type="FunFam" id="3.40.50.300:FF:000221">
    <property type="entry name" value="Multidrug ABC transporter ATP-binding protein"/>
    <property type="match status" value="1"/>
</dbReference>
<dbReference type="HOGENOM" id="CLU_000604_84_3_0"/>
<evidence type="ECO:0000256" key="2">
    <source>
        <dbReference type="ARBA" id="ARBA00022448"/>
    </source>
</evidence>
<evidence type="ECO:0000256" key="8">
    <source>
        <dbReference type="ARBA" id="ARBA00023136"/>
    </source>
</evidence>
<evidence type="ECO:0008006" key="14">
    <source>
        <dbReference type="Google" id="ProtNLM"/>
    </source>
</evidence>
<keyword evidence="8 9" id="KW-0472">Membrane</keyword>
<organism evidence="12 13">
    <name type="scientific">Cetobacterium somerae ATCC BAA-474</name>
    <dbReference type="NCBI Taxonomy" id="1319815"/>
    <lineage>
        <taxon>Bacteria</taxon>
        <taxon>Fusobacteriati</taxon>
        <taxon>Fusobacteriota</taxon>
        <taxon>Fusobacteriia</taxon>
        <taxon>Fusobacteriales</taxon>
        <taxon>Fusobacteriaceae</taxon>
        <taxon>Cetobacterium</taxon>
    </lineage>
</organism>
<evidence type="ECO:0000256" key="4">
    <source>
        <dbReference type="ARBA" id="ARBA00022692"/>
    </source>
</evidence>
<accession>U7VDV9</accession>
<feature type="domain" description="ABC transmembrane type-1" evidence="11">
    <location>
        <begin position="27"/>
        <end position="299"/>
    </location>
</feature>
<evidence type="ECO:0000256" key="9">
    <source>
        <dbReference type="SAM" id="Phobius"/>
    </source>
</evidence>
<name>U7VDV9_9FUSO</name>
<evidence type="ECO:0000256" key="7">
    <source>
        <dbReference type="ARBA" id="ARBA00022989"/>
    </source>
</evidence>
<feature type="transmembrane region" description="Helical" evidence="9">
    <location>
        <begin position="279"/>
        <end position="297"/>
    </location>
</feature>
<evidence type="ECO:0000313" key="12">
    <source>
        <dbReference type="EMBL" id="ERT69003.1"/>
    </source>
</evidence>
<comment type="subcellular location">
    <subcellularLocation>
        <location evidence="1">Cell membrane</location>
        <topology evidence="1">Multi-pass membrane protein</topology>
    </subcellularLocation>
</comment>
<evidence type="ECO:0000259" key="11">
    <source>
        <dbReference type="PROSITE" id="PS50929"/>
    </source>
</evidence>
<evidence type="ECO:0000313" key="13">
    <source>
        <dbReference type="Proteomes" id="UP000017081"/>
    </source>
</evidence>